<protein>
    <recommendedName>
        <fullName evidence="3">Lipoprotein</fullName>
    </recommendedName>
</protein>
<dbReference type="EMBL" id="PGCL01000003">
    <property type="protein sequence ID" value="TAJ43943.1"/>
    <property type="molecule type" value="Genomic_DNA"/>
</dbReference>
<dbReference type="RefSeq" id="WP_130647004.1">
    <property type="nucleotide sequence ID" value="NZ_PGCL01000003.1"/>
</dbReference>
<gene>
    <name evidence="1" type="ORF">CUJ86_07765</name>
</gene>
<reference evidence="1 2" key="1">
    <citation type="submission" date="2017-11" db="EMBL/GenBank/DDBJ databases">
        <title>Isolation and Characterization of Methanofollis Species from Methane Seep Offshore SW Taiwan.</title>
        <authorList>
            <person name="Teng N.-H."/>
            <person name="Lai M.-C."/>
            <person name="Chen S.-C."/>
        </authorList>
    </citation>
    <scope>NUCLEOTIDE SEQUENCE [LARGE SCALE GENOMIC DNA]</scope>
    <source>
        <strain evidence="1 2">FWC-SCC2</strain>
    </source>
</reference>
<accession>A0A483CXF2</accession>
<proteinExistence type="predicted"/>
<evidence type="ECO:0000313" key="1">
    <source>
        <dbReference type="EMBL" id="TAJ43943.1"/>
    </source>
</evidence>
<evidence type="ECO:0000313" key="2">
    <source>
        <dbReference type="Proteomes" id="UP000292580"/>
    </source>
</evidence>
<keyword evidence="2" id="KW-1185">Reference proteome</keyword>
<sequence length="145" mass="15204">MKPLPGTILLFACILAVSLIAGCADTPSPTPPPGTPVQVDLETGDIGPFYETAGAFEDRVIFTFIPTGTEVSEYLVTYEVRVDGTTRASATEKRFEGISASNPIQISVPREEGGVVWISISIATPDGVTVHESSSSIGAAHSPVR</sequence>
<dbReference type="PROSITE" id="PS51257">
    <property type="entry name" value="PROKAR_LIPOPROTEIN"/>
    <property type="match status" value="1"/>
</dbReference>
<evidence type="ECO:0008006" key="3">
    <source>
        <dbReference type="Google" id="ProtNLM"/>
    </source>
</evidence>
<name>A0A483CXF2_9EURY</name>
<dbReference type="Proteomes" id="UP000292580">
    <property type="component" value="Unassembled WGS sequence"/>
</dbReference>
<dbReference type="AlphaFoldDB" id="A0A483CXF2"/>
<comment type="caution">
    <text evidence="1">The sequence shown here is derived from an EMBL/GenBank/DDBJ whole genome shotgun (WGS) entry which is preliminary data.</text>
</comment>
<dbReference type="OrthoDB" id="112294at2157"/>
<organism evidence="1 2">
    <name type="scientific">Methanofollis fontis</name>
    <dbReference type="NCBI Taxonomy" id="2052832"/>
    <lineage>
        <taxon>Archaea</taxon>
        <taxon>Methanobacteriati</taxon>
        <taxon>Methanobacteriota</taxon>
        <taxon>Stenosarchaea group</taxon>
        <taxon>Methanomicrobia</taxon>
        <taxon>Methanomicrobiales</taxon>
        <taxon>Methanomicrobiaceae</taxon>
        <taxon>Methanofollis</taxon>
    </lineage>
</organism>